<evidence type="ECO:0000256" key="4">
    <source>
        <dbReference type="ARBA" id="ARBA00022643"/>
    </source>
</evidence>
<dbReference type="HAMAP" id="MF_00479">
    <property type="entry name" value="RsxG_RnfG"/>
    <property type="match status" value="1"/>
</dbReference>
<keyword evidence="2 6" id="KW-0597">Phosphoprotein</keyword>
<gene>
    <name evidence="9" type="primary">rsxG</name>
    <name evidence="6" type="synonym">rnfG</name>
    <name evidence="9" type="ORF">F6R98_07925</name>
</gene>
<comment type="function">
    <text evidence="6">Part of a membrane-bound complex that couples electron transfer with translocation of ions across the membrane.</text>
</comment>
<keyword evidence="4 6" id="KW-0288">FMN</keyword>
<dbReference type="GO" id="GO:0022900">
    <property type="term" value="P:electron transport chain"/>
    <property type="evidence" value="ECO:0007669"/>
    <property type="project" value="UniProtKB-UniRule"/>
</dbReference>
<evidence type="ECO:0000256" key="3">
    <source>
        <dbReference type="ARBA" id="ARBA00022630"/>
    </source>
</evidence>
<dbReference type="GO" id="GO:0005886">
    <property type="term" value="C:plasma membrane"/>
    <property type="evidence" value="ECO:0007669"/>
    <property type="project" value="UniProtKB-SubCell"/>
</dbReference>
<sequence>MIVLLRSRLSPYPIVLAAVMLGLFSLIAFGLVSVLHHGTEGRIVGNHRASVLHKLQEILPPDRYDNDILSDVMDIDEPSLDARHPVTVYRTRKQGQPVAAVLLPTAPDGYSGDIRLMVAIYSNGELAGVRVISHKETPGLGDPVDERKSDWIRAFSGLSFEKLEAALWRVKKDGGAFDQFTGATVTPRAVVKQIKNTLDYFSANKDKLFQLPAEPIEDTVIDSP</sequence>
<dbReference type="PANTHER" id="PTHR36118">
    <property type="entry name" value="ION-TRANSLOCATING OXIDOREDUCTASE COMPLEX SUBUNIT G"/>
    <property type="match status" value="1"/>
</dbReference>
<dbReference type="SMART" id="SM00900">
    <property type="entry name" value="FMN_bind"/>
    <property type="match status" value="1"/>
</dbReference>
<comment type="similarity">
    <text evidence="6">Belongs to the RnfG family.</text>
</comment>
<dbReference type="NCBIfam" id="TIGR01947">
    <property type="entry name" value="rnfG"/>
    <property type="match status" value="1"/>
</dbReference>
<organism evidence="9 10">
    <name type="scientific">Candidatus Methylospira mobilis</name>
    <dbReference type="NCBI Taxonomy" id="1808979"/>
    <lineage>
        <taxon>Bacteria</taxon>
        <taxon>Pseudomonadati</taxon>
        <taxon>Pseudomonadota</taxon>
        <taxon>Gammaproteobacteria</taxon>
        <taxon>Methylococcales</taxon>
        <taxon>Methylococcaceae</taxon>
        <taxon>Candidatus Methylospira</taxon>
    </lineage>
</organism>
<dbReference type="GO" id="GO:0010181">
    <property type="term" value="F:FMN binding"/>
    <property type="evidence" value="ECO:0007669"/>
    <property type="project" value="InterPro"/>
</dbReference>
<protein>
    <recommendedName>
        <fullName evidence="6">Ion-translocating oxidoreductase complex subunit G</fullName>
        <ecNumber evidence="6">7.-.-.-</ecNumber>
    </recommendedName>
    <alternativeName>
        <fullName evidence="6">Rnf electron transport complex subunit G</fullName>
    </alternativeName>
</protein>
<keyword evidence="3 6" id="KW-0285">Flavoprotein</keyword>
<keyword evidence="1 6" id="KW-0813">Transport</keyword>
<keyword evidence="6 7" id="KW-0812">Transmembrane</keyword>
<comment type="subunit">
    <text evidence="6">The complex is composed of six subunits: RnfA, RnfB, RnfC, RnfD, RnfE and RnfG.</text>
</comment>
<accession>A0A5Q0BM42</accession>
<dbReference type="InParanoid" id="A0A5Q0BM42"/>
<keyword evidence="5 6" id="KW-0249">Electron transport</keyword>
<dbReference type="Pfam" id="PF04205">
    <property type="entry name" value="FMN_bind"/>
    <property type="match status" value="1"/>
</dbReference>
<evidence type="ECO:0000256" key="7">
    <source>
        <dbReference type="SAM" id="Phobius"/>
    </source>
</evidence>
<comment type="subcellular location">
    <subcellularLocation>
        <location evidence="6">Cell inner membrane</location>
        <topology evidence="6">Single-pass membrane protein</topology>
    </subcellularLocation>
</comment>
<evidence type="ECO:0000256" key="1">
    <source>
        <dbReference type="ARBA" id="ARBA00022448"/>
    </source>
</evidence>
<dbReference type="GO" id="GO:0009055">
    <property type="term" value="F:electron transfer activity"/>
    <property type="evidence" value="ECO:0007669"/>
    <property type="project" value="InterPro"/>
</dbReference>
<evidence type="ECO:0000313" key="10">
    <source>
        <dbReference type="Proteomes" id="UP000325755"/>
    </source>
</evidence>
<evidence type="ECO:0000313" key="9">
    <source>
        <dbReference type="EMBL" id="QFY45005.1"/>
    </source>
</evidence>
<keyword evidence="6" id="KW-0997">Cell inner membrane</keyword>
<dbReference type="KEGG" id="mmob:F6R98_07925"/>
<dbReference type="EC" id="7.-.-.-" evidence="6"/>
<feature type="transmembrane region" description="Helical" evidence="7">
    <location>
        <begin position="12"/>
        <end position="35"/>
    </location>
</feature>
<dbReference type="FunCoup" id="A0A5Q0BM42">
    <property type="interactions" value="73"/>
</dbReference>
<dbReference type="PIRSF" id="PIRSF006091">
    <property type="entry name" value="E_trnsport_RnfG"/>
    <property type="match status" value="1"/>
</dbReference>
<dbReference type="NCBIfam" id="NF002519">
    <property type="entry name" value="PRK01908.1"/>
    <property type="match status" value="1"/>
</dbReference>
<dbReference type="PANTHER" id="PTHR36118:SF1">
    <property type="entry name" value="ION-TRANSLOCATING OXIDOREDUCTASE COMPLEX SUBUNIT G"/>
    <property type="match status" value="1"/>
</dbReference>
<proteinExistence type="inferred from homology"/>
<keyword evidence="6" id="KW-1003">Cell membrane</keyword>
<keyword evidence="10" id="KW-1185">Reference proteome</keyword>
<keyword evidence="6 7" id="KW-1133">Transmembrane helix</keyword>
<keyword evidence="6" id="KW-1278">Translocase</keyword>
<dbReference type="InterPro" id="IPR007329">
    <property type="entry name" value="FMN-bd"/>
</dbReference>
<dbReference type="EMBL" id="CP044205">
    <property type="protein sequence ID" value="QFY45005.1"/>
    <property type="molecule type" value="Genomic_DNA"/>
</dbReference>
<evidence type="ECO:0000256" key="5">
    <source>
        <dbReference type="ARBA" id="ARBA00022982"/>
    </source>
</evidence>
<dbReference type="InterPro" id="IPR010209">
    <property type="entry name" value="Ion_transpt_RnfG/RsxG"/>
</dbReference>
<evidence type="ECO:0000256" key="2">
    <source>
        <dbReference type="ARBA" id="ARBA00022553"/>
    </source>
</evidence>
<dbReference type="OrthoDB" id="9784165at2"/>
<feature type="modified residue" description="FMN phosphoryl threonine" evidence="6">
    <location>
        <position position="184"/>
    </location>
</feature>
<dbReference type="Proteomes" id="UP000325755">
    <property type="component" value="Chromosome"/>
</dbReference>
<keyword evidence="6 7" id="KW-0472">Membrane</keyword>
<feature type="domain" description="FMN-binding" evidence="8">
    <location>
        <begin position="109"/>
        <end position="201"/>
    </location>
</feature>
<comment type="cofactor">
    <cofactor evidence="6">
        <name>FMN</name>
        <dbReference type="ChEBI" id="CHEBI:58210"/>
    </cofactor>
</comment>
<evidence type="ECO:0000256" key="6">
    <source>
        <dbReference type="HAMAP-Rule" id="MF_00479"/>
    </source>
</evidence>
<name>A0A5Q0BM42_9GAMM</name>
<evidence type="ECO:0000259" key="8">
    <source>
        <dbReference type="SMART" id="SM00900"/>
    </source>
</evidence>
<reference evidence="9 10" key="1">
    <citation type="submission" date="2019-09" db="EMBL/GenBank/DDBJ databases">
        <title>Ecophysiology of the spiral-shaped methanotroph Methylospira mobilis as revealed by the complete genome sequence.</title>
        <authorList>
            <person name="Oshkin I.Y."/>
            <person name="Dedysh S.N."/>
            <person name="Miroshnikov K."/>
            <person name="Danilova O.V."/>
            <person name="Hakobyan A."/>
            <person name="Liesack W."/>
        </authorList>
    </citation>
    <scope>NUCLEOTIDE SEQUENCE [LARGE SCALE GENOMIC DNA]</scope>
    <source>
        <strain evidence="9 10">Shm1</strain>
    </source>
</reference>
<dbReference type="AlphaFoldDB" id="A0A5Q0BM42"/>